<reference evidence="1" key="1">
    <citation type="submission" date="2020-08" db="EMBL/GenBank/DDBJ databases">
        <title>Multicomponent nature underlies the extraordinary mechanical properties of spider dragline silk.</title>
        <authorList>
            <person name="Kono N."/>
            <person name="Nakamura H."/>
            <person name="Mori M."/>
            <person name="Yoshida Y."/>
            <person name="Ohtoshi R."/>
            <person name="Malay A.D."/>
            <person name="Moran D.A.P."/>
            <person name="Tomita M."/>
            <person name="Numata K."/>
            <person name="Arakawa K."/>
        </authorList>
    </citation>
    <scope>NUCLEOTIDE SEQUENCE</scope>
</reference>
<evidence type="ECO:0008006" key="3">
    <source>
        <dbReference type="Google" id="ProtNLM"/>
    </source>
</evidence>
<keyword evidence="2" id="KW-1185">Reference proteome</keyword>
<name>A0A8X6RM52_TRICX</name>
<dbReference type="Gene3D" id="3.30.420.10">
    <property type="entry name" value="Ribonuclease H-like superfamily/Ribonuclease H"/>
    <property type="match status" value="1"/>
</dbReference>
<sequence>MQRPLLPQALKRMIARFEKTGHLGVQPGLGRKSTRSDVVEDVATAIVDKSMDNVIGCSSARAVSRHLGVPYSTVGIVLRKVVHFFPYKILHNQQLMANDREKRLTFALTFLARVEVDASWPWKILWSDEAHFHLSGTVNTHNCRVWDTENPRTFQKIPLHSPKVTVWCGFTATFILGPFFFEETTRNVPVTCTVTARRYKNMLENFVAPQMLQHQCLDSITFMQDGAPPHIGLCVQQFLRQHFTNDRVISRAFPKAWPPRSPDLNPCDFWL</sequence>
<accession>A0A8X6RM52</accession>
<dbReference type="AlphaFoldDB" id="A0A8X6RM52"/>
<dbReference type="Proteomes" id="UP000887159">
    <property type="component" value="Unassembled WGS sequence"/>
</dbReference>
<gene>
    <name evidence="1" type="primary">AVEN_128541_1</name>
    <name evidence="1" type="ORF">TNCV_848181</name>
</gene>
<proteinExistence type="predicted"/>
<protein>
    <recommendedName>
        <fullName evidence="3">Transposase</fullName>
    </recommendedName>
</protein>
<dbReference type="EMBL" id="BMAU01021185">
    <property type="protein sequence ID" value="GFX95227.1"/>
    <property type="molecule type" value="Genomic_DNA"/>
</dbReference>
<dbReference type="GO" id="GO:0003676">
    <property type="term" value="F:nucleic acid binding"/>
    <property type="evidence" value="ECO:0007669"/>
    <property type="project" value="InterPro"/>
</dbReference>
<organism evidence="1 2">
    <name type="scientific">Trichonephila clavipes</name>
    <name type="common">Golden silk orbweaver</name>
    <name type="synonym">Nephila clavipes</name>
    <dbReference type="NCBI Taxonomy" id="2585209"/>
    <lineage>
        <taxon>Eukaryota</taxon>
        <taxon>Metazoa</taxon>
        <taxon>Ecdysozoa</taxon>
        <taxon>Arthropoda</taxon>
        <taxon>Chelicerata</taxon>
        <taxon>Arachnida</taxon>
        <taxon>Araneae</taxon>
        <taxon>Araneomorphae</taxon>
        <taxon>Entelegynae</taxon>
        <taxon>Araneoidea</taxon>
        <taxon>Nephilidae</taxon>
        <taxon>Trichonephila</taxon>
    </lineage>
</organism>
<evidence type="ECO:0000313" key="1">
    <source>
        <dbReference type="EMBL" id="GFX95227.1"/>
    </source>
</evidence>
<dbReference type="PANTHER" id="PTHR47326:SF1">
    <property type="entry name" value="HTH PSQ-TYPE DOMAIN-CONTAINING PROTEIN"/>
    <property type="match status" value="1"/>
</dbReference>
<comment type="caution">
    <text evidence="1">The sequence shown here is derived from an EMBL/GenBank/DDBJ whole genome shotgun (WGS) entry which is preliminary data.</text>
</comment>
<dbReference type="InterPro" id="IPR036397">
    <property type="entry name" value="RNaseH_sf"/>
</dbReference>
<evidence type="ECO:0000313" key="2">
    <source>
        <dbReference type="Proteomes" id="UP000887159"/>
    </source>
</evidence>
<dbReference type="PANTHER" id="PTHR47326">
    <property type="entry name" value="TRANSPOSABLE ELEMENT TC3 TRANSPOSASE-LIKE PROTEIN"/>
    <property type="match status" value="1"/>
</dbReference>